<accession>A0A1G6Q1U3</accession>
<keyword evidence="2" id="KW-1185">Reference proteome</keyword>
<proteinExistence type="predicted"/>
<protein>
    <submittedName>
        <fullName evidence="1">Uncharacterized protein</fullName>
    </submittedName>
</protein>
<organism evidence="1 2">
    <name type="scientific">Ectopseudomonas chengduensis</name>
    <dbReference type="NCBI Taxonomy" id="489632"/>
    <lineage>
        <taxon>Bacteria</taxon>
        <taxon>Pseudomonadati</taxon>
        <taxon>Pseudomonadota</taxon>
        <taxon>Gammaproteobacteria</taxon>
        <taxon>Pseudomonadales</taxon>
        <taxon>Pseudomonadaceae</taxon>
        <taxon>Ectopseudomonas</taxon>
    </lineage>
</organism>
<dbReference type="EMBL" id="FMZQ01000007">
    <property type="protein sequence ID" value="SDC85607.1"/>
    <property type="molecule type" value="Genomic_DNA"/>
</dbReference>
<evidence type="ECO:0000313" key="2">
    <source>
        <dbReference type="Proteomes" id="UP000199467"/>
    </source>
</evidence>
<gene>
    <name evidence="1" type="ORF">SAMN05216576_107179</name>
</gene>
<dbReference type="AlphaFoldDB" id="A0A1G6Q1U3"/>
<sequence length="160" mass="18035">MEMSNWFHRGVELSMAQCNALDPVQKRHFGKGFKSYAELEALVDQLLSAAGCPIDPSLRVPTSIELGKEHNRYFCQLDDRRSIASDDFEACSLRGAASLALDKHASMFADRALSADLVDQFPDDAVSLFHEVSGNRWRIRIVMILPNMRSSMIHHMLIAR</sequence>
<reference evidence="2" key="1">
    <citation type="submission" date="2016-10" db="EMBL/GenBank/DDBJ databases">
        <authorList>
            <person name="Varghese N."/>
            <person name="Submissions S."/>
        </authorList>
    </citation>
    <scope>NUCLEOTIDE SEQUENCE [LARGE SCALE GENOMIC DNA]</scope>
    <source>
        <strain evidence="2">DSM 26382</strain>
    </source>
</reference>
<evidence type="ECO:0000313" key="1">
    <source>
        <dbReference type="EMBL" id="SDC85607.1"/>
    </source>
</evidence>
<name>A0A1G6Q1U3_9GAMM</name>
<dbReference type="RefSeq" id="WP_069901372.1">
    <property type="nucleotide sequence ID" value="NZ_FMZQ01000007.1"/>
</dbReference>
<dbReference type="Proteomes" id="UP000199467">
    <property type="component" value="Unassembled WGS sequence"/>
</dbReference>